<feature type="transmembrane region" description="Helical" evidence="1">
    <location>
        <begin position="153"/>
        <end position="173"/>
    </location>
</feature>
<organism evidence="2 3">
    <name type="scientific">Metschnikowia aff. pulcherrima</name>
    <dbReference type="NCBI Taxonomy" id="2163413"/>
    <lineage>
        <taxon>Eukaryota</taxon>
        <taxon>Fungi</taxon>
        <taxon>Dikarya</taxon>
        <taxon>Ascomycota</taxon>
        <taxon>Saccharomycotina</taxon>
        <taxon>Pichiomycetes</taxon>
        <taxon>Metschnikowiaceae</taxon>
        <taxon>Metschnikowia</taxon>
    </lineage>
</organism>
<keyword evidence="1" id="KW-0472">Membrane</keyword>
<proteinExistence type="predicted"/>
<keyword evidence="1" id="KW-1133">Transmembrane helix</keyword>
<keyword evidence="3" id="KW-1185">Reference proteome</keyword>
<dbReference type="AlphaFoldDB" id="A0A4P6XN40"/>
<protein>
    <submittedName>
        <fullName evidence="2">Uncharacterized protein</fullName>
    </submittedName>
</protein>
<gene>
    <name evidence="2" type="ORF">METSCH_C08530</name>
</gene>
<evidence type="ECO:0000313" key="2">
    <source>
        <dbReference type="EMBL" id="QBM88872.1"/>
    </source>
</evidence>
<keyword evidence="1" id="KW-0812">Transmembrane</keyword>
<evidence type="ECO:0000313" key="3">
    <source>
        <dbReference type="Proteomes" id="UP000292447"/>
    </source>
</evidence>
<name>A0A4P6XN40_9ASCO</name>
<dbReference type="EMBL" id="CP034458">
    <property type="protein sequence ID" value="QBM88872.1"/>
    <property type="molecule type" value="Genomic_DNA"/>
</dbReference>
<dbReference type="Proteomes" id="UP000292447">
    <property type="component" value="Chromosome III"/>
</dbReference>
<sequence>MQTGRAAQANALRRNFRESTKHKIDDQNGFTTSDINLYGYCLSLYFDICQLVPEHERRARHIHYCESIIQVYFQNPLVHKNRIFLVREAHDIVIIARFIISLRLPAGCIQRLRMIKLWSQEDGPIRGLFSNDVSNILKENPAPTLFTFGCPNLILRFSFLSASFLGPFIHALLPISDWKSYLIIYRTSVHITRKSRKSREIFWLVWLYFS</sequence>
<reference evidence="3" key="1">
    <citation type="submission" date="2019-03" db="EMBL/GenBank/DDBJ databases">
        <title>Snf2 controls pulcherriminic acid biosynthesis and connects pigmentation and antifungal activity of the yeast Metschnikowia pulcherrima.</title>
        <authorList>
            <person name="Gore-Lloyd D."/>
            <person name="Sumann I."/>
            <person name="Brachmann A.O."/>
            <person name="Schneeberger K."/>
            <person name="Ortiz-Merino R.A."/>
            <person name="Moreno-Beltran M."/>
            <person name="Schlaefli M."/>
            <person name="Kirner P."/>
            <person name="Santos Kron A."/>
            <person name="Wolfe K.H."/>
            <person name="Piel J."/>
            <person name="Ahrens C.H."/>
            <person name="Henk D."/>
            <person name="Freimoser F.M."/>
        </authorList>
    </citation>
    <scope>NUCLEOTIDE SEQUENCE [LARGE SCALE GENOMIC DNA]</scope>
    <source>
        <strain evidence="3">APC 1.2</strain>
    </source>
</reference>
<evidence type="ECO:0000256" key="1">
    <source>
        <dbReference type="SAM" id="Phobius"/>
    </source>
</evidence>
<accession>A0A4P6XN40</accession>